<dbReference type="OrthoDB" id="418495at2759"/>
<dbReference type="AlphaFoldDB" id="A0A1E5R0F8"/>
<evidence type="ECO:0000313" key="2">
    <source>
        <dbReference type="EMBL" id="OEJ80376.1"/>
    </source>
</evidence>
<dbReference type="GO" id="GO:0016491">
    <property type="term" value="F:oxidoreductase activity"/>
    <property type="evidence" value="ECO:0007669"/>
    <property type="project" value="UniProtKB-ARBA"/>
</dbReference>
<reference evidence="3" key="1">
    <citation type="journal article" date="2016" name="Genome Announc.">
        <title>Genome sequences of three species of Hanseniaspora isolated from spontaneous wine fermentations.</title>
        <authorList>
            <person name="Sternes P.R."/>
            <person name="Lee D."/>
            <person name="Kutyna D.R."/>
            <person name="Borneman A.R."/>
        </authorList>
    </citation>
    <scope>NUCLEOTIDE SEQUENCE [LARGE SCALE GENOMIC DNA]</scope>
    <source>
        <strain evidence="3">AWRI3579</strain>
    </source>
</reference>
<evidence type="ECO:0000313" key="3">
    <source>
        <dbReference type="Proteomes" id="UP000095728"/>
    </source>
</evidence>
<name>A0A1E5R0F8_9ASCO</name>
<dbReference type="STRING" id="56408.A0A1E5R0F8"/>
<dbReference type="InParanoid" id="A0A1E5R0F8"/>
<dbReference type="Pfam" id="PF00462">
    <property type="entry name" value="Glutaredoxin"/>
    <property type="match status" value="1"/>
</dbReference>
<dbReference type="InterPro" id="IPR036249">
    <property type="entry name" value="Thioredoxin-like_sf"/>
</dbReference>
<dbReference type="FunCoup" id="A0A1E5R0F8">
    <property type="interactions" value="32"/>
</dbReference>
<gene>
    <name evidence="2" type="ORF">AWRI3579_g4508</name>
</gene>
<protein>
    <submittedName>
        <fullName evidence="2">Glutaredoxin-8</fullName>
    </submittedName>
</protein>
<organism evidence="2 3">
    <name type="scientific">Hanseniaspora osmophila</name>
    <dbReference type="NCBI Taxonomy" id="56408"/>
    <lineage>
        <taxon>Eukaryota</taxon>
        <taxon>Fungi</taxon>
        <taxon>Dikarya</taxon>
        <taxon>Ascomycota</taxon>
        <taxon>Saccharomycotina</taxon>
        <taxon>Saccharomycetes</taxon>
        <taxon>Saccharomycodales</taxon>
        <taxon>Saccharomycodaceae</taxon>
        <taxon>Hanseniaspora</taxon>
    </lineage>
</organism>
<dbReference type="InterPro" id="IPR002109">
    <property type="entry name" value="Glutaredoxin"/>
</dbReference>
<sequence length="111" mass="12960">MSSKLDIARDLVSKNKFFQLTAAWCPDCVYTYRIYDKFGIKSKFAFFDVADLDRRSREYQEYRDAFTKVAGGVTNLPTVFVNGKFWATEAEFLKWEKNGTLEQEFKKVGLL</sequence>
<accession>A0A1E5R0F8</accession>
<dbReference type="PROSITE" id="PS51354">
    <property type="entry name" value="GLUTAREDOXIN_2"/>
    <property type="match status" value="1"/>
</dbReference>
<dbReference type="SUPFAM" id="SSF52833">
    <property type="entry name" value="Thioredoxin-like"/>
    <property type="match status" value="1"/>
</dbReference>
<comment type="caution">
    <text evidence="2">The sequence shown here is derived from an EMBL/GenBank/DDBJ whole genome shotgun (WGS) entry which is preliminary data.</text>
</comment>
<dbReference type="EMBL" id="LPNM01000012">
    <property type="protein sequence ID" value="OEJ80376.1"/>
    <property type="molecule type" value="Genomic_DNA"/>
</dbReference>
<dbReference type="Gene3D" id="3.40.30.10">
    <property type="entry name" value="Glutaredoxin"/>
    <property type="match status" value="1"/>
</dbReference>
<evidence type="ECO:0000259" key="1">
    <source>
        <dbReference type="Pfam" id="PF00462"/>
    </source>
</evidence>
<keyword evidence="3" id="KW-1185">Reference proteome</keyword>
<proteinExistence type="predicted"/>
<feature type="domain" description="Glutaredoxin" evidence="1">
    <location>
        <begin position="23"/>
        <end position="86"/>
    </location>
</feature>
<dbReference type="Proteomes" id="UP000095728">
    <property type="component" value="Unassembled WGS sequence"/>
</dbReference>